<dbReference type="GO" id="GO:1990904">
    <property type="term" value="C:ribonucleoprotein complex"/>
    <property type="evidence" value="ECO:0007669"/>
    <property type="project" value="UniProtKB-KW"/>
</dbReference>
<evidence type="ECO:0000256" key="8">
    <source>
        <dbReference type="ARBA" id="ARBA00022990"/>
    </source>
</evidence>
<comment type="function">
    <text evidence="10">Component of the large ribosomal subunit. The ribosome is a large ribonucleoprotein complex responsible for the synthesis of proteins in the cell.</text>
</comment>
<dbReference type="InterPro" id="IPR002673">
    <property type="entry name" value="Ribosomal_eL29"/>
</dbReference>
<evidence type="ECO:0000256" key="7">
    <source>
        <dbReference type="ARBA" id="ARBA00022980"/>
    </source>
</evidence>
<dbReference type="Ensembl" id="ENSCAFT00040015535.1">
    <property type="protein sequence ID" value="ENSCAFP00040013465.1"/>
    <property type="gene ID" value="ENSCAFG00040008308.1"/>
</dbReference>
<evidence type="ECO:0000256" key="10">
    <source>
        <dbReference type="ARBA" id="ARBA00034092"/>
    </source>
</evidence>
<keyword evidence="7" id="KW-0689">Ribosomal protein</keyword>
<comment type="similarity">
    <text evidence="2">Belongs to the eukaryotic ribosomal protein eL29 family.</text>
</comment>
<evidence type="ECO:0000313" key="15">
    <source>
        <dbReference type="Proteomes" id="UP000694542"/>
    </source>
</evidence>
<keyword evidence="6" id="KW-0597">Phosphoprotein</keyword>
<protein>
    <recommendedName>
        <fullName evidence="11">Large ribosomal subunit protein eL29</fullName>
    </recommendedName>
    <alternativeName>
        <fullName evidence="12">60S ribosomal protein L29</fullName>
    </alternativeName>
</protein>
<keyword evidence="4" id="KW-0488">Methylation</keyword>
<evidence type="ECO:0000256" key="12">
    <source>
        <dbReference type="ARBA" id="ARBA00035328"/>
    </source>
</evidence>
<evidence type="ECO:0000256" key="9">
    <source>
        <dbReference type="ARBA" id="ARBA00023274"/>
    </source>
</evidence>
<evidence type="ECO:0000313" key="14">
    <source>
        <dbReference type="Ensembl" id="ENSCAFP00040013465.1"/>
    </source>
</evidence>
<dbReference type="GO" id="GO:0005737">
    <property type="term" value="C:cytoplasm"/>
    <property type="evidence" value="ECO:0007669"/>
    <property type="project" value="UniProtKB-SubCell"/>
</dbReference>
<keyword evidence="5" id="KW-0963">Cytoplasm</keyword>
<dbReference type="AlphaFoldDB" id="A0A8C0QFC8"/>
<evidence type="ECO:0000256" key="11">
    <source>
        <dbReference type="ARBA" id="ARBA00035222"/>
    </source>
</evidence>
<evidence type="ECO:0000256" key="1">
    <source>
        <dbReference type="ARBA" id="ARBA00004496"/>
    </source>
</evidence>
<evidence type="ECO:0000256" key="5">
    <source>
        <dbReference type="ARBA" id="ARBA00022490"/>
    </source>
</evidence>
<feature type="compositionally biased region" description="Polar residues" evidence="13">
    <location>
        <begin position="70"/>
        <end position="84"/>
    </location>
</feature>
<evidence type="ECO:0000256" key="4">
    <source>
        <dbReference type="ARBA" id="ARBA00022481"/>
    </source>
</evidence>
<evidence type="ECO:0000256" key="2">
    <source>
        <dbReference type="ARBA" id="ARBA00010247"/>
    </source>
</evidence>
<dbReference type="GO" id="GO:0006412">
    <property type="term" value="P:translation"/>
    <property type="evidence" value="ECO:0007669"/>
    <property type="project" value="InterPro"/>
</dbReference>
<reference evidence="14" key="2">
    <citation type="submission" date="2025-08" db="UniProtKB">
        <authorList>
            <consortium name="Ensembl"/>
        </authorList>
    </citation>
    <scope>IDENTIFICATION</scope>
</reference>
<dbReference type="GO" id="GO:0003735">
    <property type="term" value="F:structural constituent of ribosome"/>
    <property type="evidence" value="ECO:0007669"/>
    <property type="project" value="InterPro"/>
</dbReference>
<keyword evidence="9" id="KW-0687">Ribonucleoprotein</keyword>
<dbReference type="Gene3D" id="6.10.140.1730">
    <property type="match status" value="1"/>
</dbReference>
<comment type="subcellular location">
    <subcellularLocation>
        <location evidence="1">Cytoplasm</location>
    </subcellularLocation>
</comment>
<dbReference type="PANTHER" id="PTHR12884:SF18">
    <property type="entry name" value="60S RIBOSOMAL PROTEIN L29"/>
    <property type="match status" value="1"/>
</dbReference>
<proteinExistence type="inferred from homology"/>
<reference evidence="14" key="1">
    <citation type="submission" date="2018-10" db="EMBL/GenBank/DDBJ databases">
        <title>De novo assembly of a Great Dane genome.</title>
        <authorList>
            <person name="Kidd J.M."/>
            <person name="Pendleton A.L."/>
            <person name="Shen F."/>
            <person name="Emery S."/>
        </authorList>
    </citation>
    <scope>NUCLEOTIDE SEQUENCE [LARGE SCALE GENOMIC DNA]</scope>
    <source>
        <strain evidence="14">Great Dane</strain>
    </source>
</reference>
<accession>A0A8C0QFC8</accession>
<dbReference type="GO" id="GO:0005840">
    <property type="term" value="C:ribosome"/>
    <property type="evidence" value="ECO:0007669"/>
    <property type="project" value="UniProtKB-KW"/>
</dbReference>
<dbReference type="OrthoDB" id="996720at2759"/>
<sequence length="213" mass="23751">MKWKACWEPRARVQAWPNATNTVDNQSQRWHRNGIEKPSHKDMNLGRADPMFLRNMHFSQKHNKKDLKKTQANNTKARSPQGGQAQDPKGWQPQAQLACIAHPKLGKSARCRIAQGLRALESEVQDQGLNKTQTTAVTPAAAPAAAQAPKGAQAPLHKGSSAEAPVCQCEDRRPGVTHELLSAWGWCPPALFVQINMRQDLSKKKNEMKNSWQ</sequence>
<dbReference type="Proteomes" id="UP000694542">
    <property type="component" value="Chromosome 12"/>
</dbReference>
<evidence type="ECO:0000256" key="13">
    <source>
        <dbReference type="SAM" id="MobiDB-lite"/>
    </source>
</evidence>
<comment type="subunit">
    <text evidence="3">Component of the large ribosomal subunit.</text>
</comment>
<dbReference type="PANTHER" id="PTHR12884">
    <property type="entry name" value="60S RIBOSOMAL PROTEIN L29"/>
    <property type="match status" value="1"/>
</dbReference>
<name>A0A8C0QFC8_CANLF</name>
<feature type="region of interest" description="Disordered" evidence="13">
    <location>
        <begin position="61"/>
        <end position="93"/>
    </location>
</feature>
<organism evidence="14 15">
    <name type="scientific">Canis lupus familiaris</name>
    <name type="common">Dog</name>
    <name type="synonym">Canis familiaris</name>
    <dbReference type="NCBI Taxonomy" id="9615"/>
    <lineage>
        <taxon>Eukaryota</taxon>
        <taxon>Metazoa</taxon>
        <taxon>Chordata</taxon>
        <taxon>Craniata</taxon>
        <taxon>Vertebrata</taxon>
        <taxon>Euteleostomi</taxon>
        <taxon>Mammalia</taxon>
        <taxon>Eutheria</taxon>
        <taxon>Laurasiatheria</taxon>
        <taxon>Carnivora</taxon>
        <taxon>Caniformia</taxon>
        <taxon>Canidae</taxon>
        <taxon>Canis</taxon>
    </lineage>
</organism>
<keyword evidence="8" id="KW-0007">Acetylation</keyword>
<evidence type="ECO:0000256" key="3">
    <source>
        <dbReference type="ARBA" id="ARBA00011133"/>
    </source>
</evidence>
<evidence type="ECO:0000256" key="6">
    <source>
        <dbReference type="ARBA" id="ARBA00022553"/>
    </source>
</evidence>
<dbReference type="Pfam" id="PF01779">
    <property type="entry name" value="Ribosomal_L29e"/>
    <property type="match status" value="1"/>
</dbReference>